<name>A0A059EYG3_9MICR</name>
<gene>
    <name evidence="1" type="ORF">H312_02849</name>
</gene>
<accession>A0A059EYG3</accession>
<reference evidence="2" key="1">
    <citation type="submission" date="2013-02" db="EMBL/GenBank/DDBJ databases">
        <authorList>
            <consortium name="The Broad Institute Genome Sequencing Platform"/>
            <person name="Cuomo C."/>
            <person name="Becnel J."/>
            <person name="Sanscrainte N."/>
            <person name="Walker B."/>
            <person name="Young S.K."/>
            <person name="Zeng Q."/>
            <person name="Gargeya S."/>
            <person name="Fitzgerald M."/>
            <person name="Haas B."/>
            <person name="Abouelleil A."/>
            <person name="Alvarado L."/>
            <person name="Arachchi H.M."/>
            <person name="Berlin A.M."/>
            <person name="Chapman S.B."/>
            <person name="Dewar J."/>
            <person name="Goldberg J."/>
            <person name="Griggs A."/>
            <person name="Gujja S."/>
            <person name="Hansen M."/>
            <person name="Howarth C."/>
            <person name="Imamovic A."/>
            <person name="Larimer J."/>
            <person name="McCowan C."/>
            <person name="Murphy C."/>
            <person name="Neiman D."/>
            <person name="Pearson M."/>
            <person name="Priest M."/>
            <person name="Roberts A."/>
            <person name="Saif S."/>
            <person name="Shea T."/>
            <person name="Sisk P."/>
            <person name="Sykes S."/>
            <person name="Wortman J."/>
            <person name="Nusbaum C."/>
            <person name="Birren B."/>
        </authorList>
    </citation>
    <scope>NUCLEOTIDE SEQUENCE [LARGE SCALE GENOMIC DNA]</scope>
    <source>
        <strain evidence="2">PRA339</strain>
    </source>
</reference>
<keyword evidence="2" id="KW-1185">Reference proteome</keyword>
<organism evidence="1 2">
    <name type="scientific">Anncaliia algerae PRA339</name>
    <dbReference type="NCBI Taxonomy" id="1288291"/>
    <lineage>
        <taxon>Eukaryota</taxon>
        <taxon>Fungi</taxon>
        <taxon>Fungi incertae sedis</taxon>
        <taxon>Microsporidia</taxon>
        <taxon>Tubulinosematoidea</taxon>
        <taxon>Tubulinosematidae</taxon>
        <taxon>Anncaliia</taxon>
    </lineage>
</organism>
<dbReference type="HOGENOM" id="CLU_3068196_0_0_1"/>
<dbReference type="Proteomes" id="UP000030655">
    <property type="component" value="Unassembled WGS sequence"/>
</dbReference>
<sequence>MMQDNPKKFFALMAITHRELVQKTNDVLSAILWLQEYLPYPGKNFATLAIKAK</sequence>
<evidence type="ECO:0000313" key="2">
    <source>
        <dbReference type="Proteomes" id="UP000030655"/>
    </source>
</evidence>
<dbReference type="EMBL" id="KK365232">
    <property type="protein sequence ID" value="KCZ79766.1"/>
    <property type="molecule type" value="Genomic_DNA"/>
</dbReference>
<evidence type="ECO:0000313" key="1">
    <source>
        <dbReference type="EMBL" id="KCZ79766.1"/>
    </source>
</evidence>
<dbReference type="VEuPathDB" id="MicrosporidiaDB:H312_02849"/>
<dbReference type="AlphaFoldDB" id="A0A059EYG3"/>
<protein>
    <submittedName>
        <fullName evidence="1">Uncharacterized protein</fullName>
    </submittedName>
</protein>
<reference evidence="1 2" key="2">
    <citation type="submission" date="2014-03" db="EMBL/GenBank/DDBJ databases">
        <title>The Genome Sequence of Anncaliia algerae insect isolate PRA339.</title>
        <authorList>
            <consortium name="The Broad Institute Genome Sequencing Platform"/>
            <consortium name="The Broad Institute Genome Sequencing Center for Infectious Disease"/>
            <person name="Cuomo C."/>
            <person name="Becnel J."/>
            <person name="Sanscrainte N."/>
            <person name="Walker B."/>
            <person name="Young S.K."/>
            <person name="Zeng Q."/>
            <person name="Gargeya S."/>
            <person name="Fitzgerald M."/>
            <person name="Haas B."/>
            <person name="Abouelleil A."/>
            <person name="Alvarado L."/>
            <person name="Arachchi H.M."/>
            <person name="Berlin A.M."/>
            <person name="Chapman S.B."/>
            <person name="Dewar J."/>
            <person name="Goldberg J."/>
            <person name="Griggs A."/>
            <person name="Gujja S."/>
            <person name="Hansen M."/>
            <person name="Howarth C."/>
            <person name="Imamovic A."/>
            <person name="Larimer J."/>
            <person name="McCowan C."/>
            <person name="Murphy C."/>
            <person name="Neiman D."/>
            <person name="Pearson M."/>
            <person name="Priest M."/>
            <person name="Roberts A."/>
            <person name="Saif S."/>
            <person name="Shea T."/>
            <person name="Sisk P."/>
            <person name="Sykes S."/>
            <person name="Wortman J."/>
            <person name="Nusbaum C."/>
            <person name="Birren B."/>
        </authorList>
    </citation>
    <scope>NUCLEOTIDE SEQUENCE [LARGE SCALE GENOMIC DNA]</scope>
    <source>
        <strain evidence="1 2">PRA339</strain>
    </source>
</reference>
<proteinExistence type="predicted"/>